<dbReference type="InterPro" id="IPR052895">
    <property type="entry name" value="HetReg/Transcr_Mod"/>
</dbReference>
<dbReference type="OrthoDB" id="2157530at2759"/>
<keyword evidence="1" id="KW-0812">Transmembrane</keyword>
<dbReference type="PANTHER" id="PTHR24148:SF73">
    <property type="entry name" value="HET DOMAIN PROTEIN (AFU_ORTHOLOGUE AFUA_8G01020)"/>
    <property type="match status" value="1"/>
</dbReference>
<protein>
    <submittedName>
        <fullName evidence="3">Heterokaryon incompatibility protein-domain-containing protein</fullName>
    </submittedName>
</protein>
<feature type="domain" description="Heterokaryon incompatibility" evidence="2">
    <location>
        <begin position="164"/>
        <end position="365"/>
    </location>
</feature>
<dbReference type="Proteomes" id="UP000326950">
    <property type="component" value="Unassembled WGS sequence"/>
</dbReference>
<proteinExistence type="predicted"/>
<accession>A0A5N6VCI6</accession>
<dbReference type="Pfam" id="PF06985">
    <property type="entry name" value="HET"/>
    <property type="match status" value="1"/>
</dbReference>
<reference evidence="3 4" key="1">
    <citation type="submission" date="2019-04" db="EMBL/GenBank/DDBJ databases">
        <title>Friends and foes A comparative genomics study of 23 Aspergillus species from section Flavi.</title>
        <authorList>
            <consortium name="DOE Joint Genome Institute"/>
            <person name="Kjaerbolling I."/>
            <person name="Vesth T."/>
            <person name="Frisvad J.C."/>
            <person name="Nybo J.L."/>
            <person name="Theobald S."/>
            <person name="Kildgaard S."/>
            <person name="Isbrandt T."/>
            <person name="Kuo A."/>
            <person name="Sato A."/>
            <person name="Lyhne E.K."/>
            <person name="Kogle M.E."/>
            <person name="Wiebenga A."/>
            <person name="Kun R.S."/>
            <person name="Lubbers R.J."/>
            <person name="Makela M.R."/>
            <person name="Barry K."/>
            <person name="Chovatia M."/>
            <person name="Clum A."/>
            <person name="Daum C."/>
            <person name="Haridas S."/>
            <person name="He G."/>
            <person name="LaButti K."/>
            <person name="Lipzen A."/>
            <person name="Mondo S."/>
            <person name="Riley R."/>
            <person name="Salamov A."/>
            <person name="Simmons B.A."/>
            <person name="Magnuson J.K."/>
            <person name="Henrissat B."/>
            <person name="Mortensen U.H."/>
            <person name="Larsen T.O."/>
            <person name="Devries R.P."/>
            <person name="Grigoriev I.V."/>
            <person name="Machida M."/>
            <person name="Baker S.E."/>
            <person name="Andersen M.R."/>
        </authorList>
    </citation>
    <scope>NUCLEOTIDE SEQUENCE [LARGE SCALE GENOMIC DNA]</scope>
    <source>
        <strain evidence="3 4">CBS 117626</strain>
    </source>
</reference>
<keyword evidence="1" id="KW-1133">Transmembrane helix</keyword>
<evidence type="ECO:0000256" key="1">
    <source>
        <dbReference type="SAM" id="Phobius"/>
    </source>
</evidence>
<evidence type="ECO:0000313" key="4">
    <source>
        <dbReference type="Proteomes" id="UP000326950"/>
    </source>
</evidence>
<gene>
    <name evidence="3" type="ORF">BDV40DRAFT_294590</name>
</gene>
<keyword evidence="1" id="KW-0472">Membrane</keyword>
<organism evidence="3 4">
    <name type="scientific">Aspergillus tamarii</name>
    <dbReference type="NCBI Taxonomy" id="41984"/>
    <lineage>
        <taxon>Eukaryota</taxon>
        <taxon>Fungi</taxon>
        <taxon>Dikarya</taxon>
        <taxon>Ascomycota</taxon>
        <taxon>Pezizomycotina</taxon>
        <taxon>Eurotiomycetes</taxon>
        <taxon>Eurotiomycetidae</taxon>
        <taxon>Eurotiales</taxon>
        <taxon>Aspergillaceae</taxon>
        <taxon>Aspergillus</taxon>
        <taxon>Aspergillus subgen. Circumdati</taxon>
    </lineage>
</organism>
<dbReference type="EMBL" id="ML738585">
    <property type="protein sequence ID" value="KAE8168644.1"/>
    <property type="molecule type" value="Genomic_DNA"/>
</dbReference>
<sequence length="658" mass="74586">MGGYHEPSVSELLVTTALIILGLVLLPLVWLGLILWNLGRVVSGSENARTVVSDMGSSLNLVWVLPVCIVNNLWLLLVKLLRVFYAYRDQPAPRKIARRYYTGLFATESRISVDPYLLPREEQYEYTPISGEHKIRLLVIQPGTFDDCICGDLVEANLSLGPTFDALSYTWADEKGDATRSGKIYCVPDFSVIEITKNCDMAIRRLRHPKKKRRVWIDAVCINQQNAQERTHQIAQMSKIFTSARRVIAYTGEGTYQTDTLFDWLNSLEASELTVPLIGGLDDLSHPVATIKEPADLRRVIARIRVGVNDRIIKAGTYGKTSFSKLLQRPGTTKEKISYKKTDLTKFALEYCSRRWFNRVWILQEVTLPDLHRTRIVCGSRTTTAQRALHALGLLKDTGARSIPRIFIVIRKATIFPKRSYLLDILIETKDHAATDPRDKIFAVLSLSHSLDGGSFPELTANYELNTAQVYTKYSAFFIQHHGPGFFLSLIQSPQKLPGLPSWAADWTVPWPNSRAVCLRDLPAVSRRTHEENIGNIFSQENGYEILTLVRPQIIRGYFTRNGALTGLDGIEVEEVASLPENNVLLEIYPGLAALLRREDDYYIFIQVCPHAMFPDSLLELVERWSTVVVDRVGPEELQNQDHHRFGHLGLDKPFKIR</sequence>
<dbReference type="AlphaFoldDB" id="A0A5N6VCI6"/>
<keyword evidence="4" id="KW-1185">Reference proteome</keyword>
<evidence type="ECO:0000313" key="3">
    <source>
        <dbReference type="EMBL" id="KAE8168644.1"/>
    </source>
</evidence>
<feature type="transmembrane region" description="Helical" evidence="1">
    <location>
        <begin position="12"/>
        <end position="38"/>
    </location>
</feature>
<dbReference type="InterPro" id="IPR010730">
    <property type="entry name" value="HET"/>
</dbReference>
<name>A0A5N6VCI6_ASPTM</name>
<dbReference type="PANTHER" id="PTHR24148">
    <property type="entry name" value="ANKYRIN REPEAT DOMAIN-CONTAINING PROTEIN 39 HOMOLOG-RELATED"/>
    <property type="match status" value="1"/>
</dbReference>
<feature type="transmembrane region" description="Helical" evidence="1">
    <location>
        <begin position="58"/>
        <end position="78"/>
    </location>
</feature>
<evidence type="ECO:0000259" key="2">
    <source>
        <dbReference type="Pfam" id="PF06985"/>
    </source>
</evidence>